<gene>
    <name evidence="1" type="ORF">FOMPIDRAFT_1052483</name>
</gene>
<reference evidence="1 2" key="1">
    <citation type="journal article" date="2012" name="Science">
        <title>The Paleozoic origin of enzymatic lignin decomposition reconstructed from 31 fungal genomes.</title>
        <authorList>
            <person name="Floudas D."/>
            <person name="Binder M."/>
            <person name="Riley R."/>
            <person name="Barry K."/>
            <person name="Blanchette R.A."/>
            <person name="Henrissat B."/>
            <person name="Martinez A.T."/>
            <person name="Otillar R."/>
            <person name="Spatafora J.W."/>
            <person name="Yadav J.S."/>
            <person name="Aerts A."/>
            <person name="Benoit I."/>
            <person name="Boyd A."/>
            <person name="Carlson A."/>
            <person name="Copeland A."/>
            <person name="Coutinho P.M."/>
            <person name="de Vries R.P."/>
            <person name="Ferreira P."/>
            <person name="Findley K."/>
            <person name="Foster B."/>
            <person name="Gaskell J."/>
            <person name="Glotzer D."/>
            <person name="Gorecki P."/>
            <person name="Heitman J."/>
            <person name="Hesse C."/>
            <person name="Hori C."/>
            <person name="Igarashi K."/>
            <person name="Jurgens J.A."/>
            <person name="Kallen N."/>
            <person name="Kersten P."/>
            <person name="Kohler A."/>
            <person name="Kuees U."/>
            <person name="Kumar T.K.A."/>
            <person name="Kuo A."/>
            <person name="LaButti K."/>
            <person name="Larrondo L.F."/>
            <person name="Lindquist E."/>
            <person name="Ling A."/>
            <person name="Lombard V."/>
            <person name="Lucas S."/>
            <person name="Lundell T."/>
            <person name="Martin R."/>
            <person name="McLaughlin D.J."/>
            <person name="Morgenstern I."/>
            <person name="Morin E."/>
            <person name="Murat C."/>
            <person name="Nagy L.G."/>
            <person name="Nolan M."/>
            <person name="Ohm R.A."/>
            <person name="Patyshakuliyeva A."/>
            <person name="Rokas A."/>
            <person name="Ruiz-Duenas F.J."/>
            <person name="Sabat G."/>
            <person name="Salamov A."/>
            <person name="Samejima M."/>
            <person name="Schmutz J."/>
            <person name="Slot J.C."/>
            <person name="St John F."/>
            <person name="Stenlid J."/>
            <person name="Sun H."/>
            <person name="Sun S."/>
            <person name="Syed K."/>
            <person name="Tsang A."/>
            <person name="Wiebenga A."/>
            <person name="Young D."/>
            <person name="Pisabarro A."/>
            <person name="Eastwood D.C."/>
            <person name="Martin F."/>
            <person name="Cullen D."/>
            <person name="Grigoriev I.V."/>
            <person name="Hibbett D.S."/>
        </authorList>
    </citation>
    <scope>NUCLEOTIDE SEQUENCE</scope>
    <source>
        <strain evidence="2">FP-58527</strain>
    </source>
</reference>
<evidence type="ECO:0000313" key="2">
    <source>
        <dbReference type="Proteomes" id="UP000015241"/>
    </source>
</evidence>
<protein>
    <recommendedName>
        <fullName evidence="3">HD domain-containing protein</fullName>
    </recommendedName>
</protein>
<dbReference type="AlphaFoldDB" id="S8DVV3"/>
<evidence type="ECO:0000313" key="1">
    <source>
        <dbReference type="EMBL" id="EPS97266.1"/>
    </source>
</evidence>
<dbReference type="OrthoDB" id="10033309at2759"/>
<organism evidence="1 2">
    <name type="scientific">Fomitopsis schrenkii</name>
    <name type="common">Brown rot fungus</name>
    <dbReference type="NCBI Taxonomy" id="2126942"/>
    <lineage>
        <taxon>Eukaryota</taxon>
        <taxon>Fungi</taxon>
        <taxon>Dikarya</taxon>
        <taxon>Basidiomycota</taxon>
        <taxon>Agaricomycotina</taxon>
        <taxon>Agaricomycetes</taxon>
        <taxon>Polyporales</taxon>
        <taxon>Fomitopsis</taxon>
    </lineage>
</organism>
<dbReference type="EMBL" id="KE504177">
    <property type="protein sequence ID" value="EPS97266.1"/>
    <property type="molecule type" value="Genomic_DNA"/>
</dbReference>
<accession>S8DVV3</accession>
<proteinExistence type="predicted"/>
<name>S8DVV3_FOMSC</name>
<dbReference type="HOGENOM" id="CLU_1695497_0_0_1"/>
<evidence type="ECO:0008006" key="3">
    <source>
        <dbReference type="Google" id="ProtNLM"/>
    </source>
</evidence>
<keyword evidence="2" id="KW-1185">Reference proteome</keyword>
<dbReference type="InParanoid" id="S8DVV3"/>
<sequence>MTPLCRPMCDVVFYGFDSVPTDRTNPTSRRTSTGTAYTCPHTRPVARWSLREQEGIALVKTHVPSWTYDSETYYLSYLLHDIGTVWRFFAPTKISSEFMRVRGLQRTAYASPARGERALLVAFAPSSTKRSADPPRAILLHLRLIETAAVIPRKG</sequence>
<dbReference type="Proteomes" id="UP000015241">
    <property type="component" value="Unassembled WGS sequence"/>
</dbReference>